<proteinExistence type="predicted"/>
<dbReference type="Proteomes" id="UP000179769">
    <property type="component" value="Unassembled WGS sequence"/>
</dbReference>
<evidence type="ECO:0008006" key="4">
    <source>
        <dbReference type="Google" id="ProtNLM"/>
    </source>
</evidence>
<protein>
    <recommendedName>
        <fullName evidence="4">DUF2269 domain-containing protein</fullName>
    </recommendedName>
</protein>
<accession>A0A1S1RNM5</accession>
<feature type="transmembrane region" description="Helical" evidence="1">
    <location>
        <begin position="55"/>
        <end position="74"/>
    </location>
</feature>
<dbReference type="EMBL" id="MAXA01000001">
    <property type="protein sequence ID" value="OHV46995.1"/>
    <property type="molecule type" value="Genomic_DNA"/>
</dbReference>
<feature type="transmembrane region" description="Helical" evidence="1">
    <location>
        <begin position="86"/>
        <end position="106"/>
    </location>
</feature>
<comment type="caution">
    <text evidence="2">The sequence shown here is derived from an EMBL/GenBank/DDBJ whole genome shotgun (WGS) entry which is preliminary data.</text>
</comment>
<dbReference type="AlphaFoldDB" id="A0A1S1RNM5"/>
<sequence>MPHSGSFGLFLTLHVLSAVLLVGPLCVTTAAAPGLVRTGPAGLPRMRAAVRTTRYYPPATILIVLFGLVIVRQGSFGSVRGFGDPWLAASIVLWLAAVSITMTVVARNLQKAVHEIERGGDARRQLPMITIGAAAAVTCWVVVIALMVVKPGS</sequence>
<dbReference type="OrthoDB" id="3213160at2"/>
<organism evidence="2 3">
    <name type="scientific">Parafrankia soli</name>
    <dbReference type="NCBI Taxonomy" id="2599596"/>
    <lineage>
        <taxon>Bacteria</taxon>
        <taxon>Bacillati</taxon>
        <taxon>Actinomycetota</taxon>
        <taxon>Actinomycetes</taxon>
        <taxon>Frankiales</taxon>
        <taxon>Frankiaceae</taxon>
        <taxon>Parafrankia</taxon>
    </lineage>
</organism>
<keyword evidence="1" id="KW-0812">Transmembrane</keyword>
<name>A0A1S1RNM5_9ACTN</name>
<evidence type="ECO:0000256" key="1">
    <source>
        <dbReference type="SAM" id="Phobius"/>
    </source>
</evidence>
<evidence type="ECO:0000313" key="3">
    <source>
        <dbReference type="Proteomes" id="UP000179769"/>
    </source>
</evidence>
<gene>
    <name evidence="2" type="ORF">BBK14_00540</name>
</gene>
<keyword evidence="3" id="KW-1185">Reference proteome</keyword>
<reference evidence="3" key="1">
    <citation type="submission" date="2016-07" db="EMBL/GenBank/DDBJ databases">
        <title>Frankia sp. NRRL B-16219 Genome sequencing.</title>
        <authorList>
            <person name="Ghodhbane-Gtari F."/>
            <person name="Swanson E."/>
            <person name="Gueddou A."/>
            <person name="Louati M."/>
            <person name="Nouioui I."/>
            <person name="Hezbri K."/>
            <person name="Abebe-Akele F."/>
            <person name="Simpson S."/>
            <person name="Morris K."/>
            <person name="Thomas K."/>
            <person name="Gtari M."/>
            <person name="Tisa L.S."/>
        </authorList>
    </citation>
    <scope>NUCLEOTIDE SEQUENCE [LARGE SCALE GENOMIC DNA]</scope>
    <source>
        <strain evidence="3">NRRL B-16219</strain>
    </source>
</reference>
<keyword evidence="1" id="KW-1133">Transmembrane helix</keyword>
<keyword evidence="1" id="KW-0472">Membrane</keyword>
<evidence type="ECO:0000313" key="2">
    <source>
        <dbReference type="EMBL" id="OHV46995.1"/>
    </source>
</evidence>
<feature type="transmembrane region" description="Helical" evidence="1">
    <location>
        <begin position="126"/>
        <end position="149"/>
    </location>
</feature>